<evidence type="ECO:0000256" key="4">
    <source>
        <dbReference type="SAM" id="MobiDB-lite"/>
    </source>
</evidence>
<evidence type="ECO:0000313" key="11">
    <source>
        <dbReference type="Proteomes" id="UP000738431"/>
    </source>
</evidence>
<dbReference type="CDD" id="cd00130">
    <property type="entry name" value="PAS"/>
    <property type="match status" value="3"/>
</dbReference>
<dbReference type="SMART" id="SM00091">
    <property type="entry name" value="PAS"/>
    <property type="match status" value="3"/>
</dbReference>
<dbReference type="RefSeq" id="WP_221029881.1">
    <property type="nucleotide sequence ID" value="NZ_CP139781.1"/>
</dbReference>
<keyword evidence="11" id="KW-1185">Reference proteome</keyword>
<dbReference type="CDD" id="cd11386">
    <property type="entry name" value="MCP_signal"/>
    <property type="match status" value="1"/>
</dbReference>
<protein>
    <submittedName>
        <fullName evidence="10">PAS domain S-box protein</fullName>
    </submittedName>
</protein>
<feature type="domain" description="PAS" evidence="7">
    <location>
        <begin position="560"/>
        <end position="586"/>
    </location>
</feature>
<feature type="domain" description="PAC" evidence="8">
    <location>
        <begin position="737"/>
        <end position="789"/>
    </location>
</feature>
<dbReference type="Gene3D" id="1.10.287.950">
    <property type="entry name" value="Methyl-accepting chemotaxis protein"/>
    <property type="match status" value="1"/>
</dbReference>
<dbReference type="InterPro" id="IPR013655">
    <property type="entry name" value="PAS_fold_3"/>
</dbReference>
<dbReference type="CDD" id="cd06225">
    <property type="entry name" value="HAMP"/>
    <property type="match status" value="1"/>
</dbReference>
<evidence type="ECO:0000259" key="7">
    <source>
        <dbReference type="PROSITE" id="PS50112"/>
    </source>
</evidence>
<feature type="transmembrane region" description="Helical" evidence="5">
    <location>
        <begin position="334"/>
        <end position="357"/>
    </location>
</feature>
<dbReference type="Proteomes" id="UP000738431">
    <property type="component" value="Chromosome"/>
</dbReference>
<dbReference type="InterPro" id="IPR035965">
    <property type="entry name" value="PAS-like_dom_sf"/>
</dbReference>
<feature type="domain" description="PAC" evidence="8">
    <location>
        <begin position="613"/>
        <end position="667"/>
    </location>
</feature>
<gene>
    <name evidence="10" type="ORF">K1X11_008400</name>
</gene>
<feature type="domain" description="HAMP" evidence="9">
    <location>
        <begin position="358"/>
        <end position="410"/>
    </location>
</feature>
<dbReference type="Pfam" id="PF00015">
    <property type="entry name" value="MCPsignal"/>
    <property type="match status" value="1"/>
</dbReference>
<dbReference type="PROSITE" id="PS50111">
    <property type="entry name" value="CHEMOTAXIS_TRANSDUC_2"/>
    <property type="match status" value="1"/>
</dbReference>
<dbReference type="SUPFAM" id="SSF58104">
    <property type="entry name" value="Methyl-accepting chemotaxis protein (MCP) signaling domain"/>
    <property type="match status" value="1"/>
</dbReference>
<evidence type="ECO:0000256" key="3">
    <source>
        <dbReference type="PROSITE-ProRule" id="PRU00284"/>
    </source>
</evidence>
<dbReference type="Gene3D" id="6.10.340.10">
    <property type="match status" value="1"/>
</dbReference>
<name>A0ABZ1CCM9_9BACT</name>
<dbReference type="EMBL" id="CP139781">
    <property type="protein sequence ID" value="WRQ89428.1"/>
    <property type="molecule type" value="Genomic_DNA"/>
</dbReference>
<keyword evidence="5" id="KW-0812">Transmembrane</keyword>
<feature type="domain" description="PAS" evidence="7">
    <location>
        <begin position="420"/>
        <end position="474"/>
    </location>
</feature>
<feature type="region of interest" description="Disordered" evidence="4">
    <location>
        <begin position="808"/>
        <end position="831"/>
    </location>
</feature>
<organism evidence="10 11">
    <name type="scientific">Actomonas aquatica</name>
    <dbReference type="NCBI Taxonomy" id="2866162"/>
    <lineage>
        <taxon>Bacteria</taxon>
        <taxon>Pseudomonadati</taxon>
        <taxon>Verrucomicrobiota</taxon>
        <taxon>Opitutia</taxon>
        <taxon>Opitutales</taxon>
        <taxon>Opitutaceae</taxon>
        <taxon>Actomonas</taxon>
    </lineage>
</organism>
<dbReference type="Gene3D" id="3.30.450.20">
    <property type="entry name" value="PAS domain"/>
    <property type="match status" value="4"/>
</dbReference>
<dbReference type="SUPFAM" id="SSF55785">
    <property type="entry name" value="PYP-like sensor domain (PAS domain)"/>
    <property type="match status" value="3"/>
</dbReference>
<dbReference type="InterPro" id="IPR003660">
    <property type="entry name" value="HAMP_dom"/>
</dbReference>
<evidence type="ECO:0000259" key="6">
    <source>
        <dbReference type="PROSITE" id="PS50111"/>
    </source>
</evidence>
<evidence type="ECO:0000256" key="2">
    <source>
        <dbReference type="ARBA" id="ARBA00029447"/>
    </source>
</evidence>
<dbReference type="InterPro" id="IPR000014">
    <property type="entry name" value="PAS"/>
</dbReference>
<dbReference type="SMART" id="SM00283">
    <property type="entry name" value="MA"/>
    <property type="match status" value="1"/>
</dbReference>
<dbReference type="PROSITE" id="PS50885">
    <property type="entry name" value="HAMP"/>
    <property type="match status" value="1"/>
</dbReference>
<dbReference type="Pfam" id="PF08447">
    <property type="entry name" value="PAS_3"/>
    <property type="match status" value="2"/>
</dbReference>
<accession>A0ABZ1CCM9</accession>
<feature type="domain" description="Methyl-accepting transducer" evidence="6">
    <location>
        <begin position="797"/>
        <end position="1040"/>
    </location>
</feature>
<evidence type="ECO:0000313" key="10">
    <source>
        <dbReference type="EMBL" id="WRQ89428.1"/>
    </source>
</evidence>
<dbReference type="InterPro" id="IPR001610">
    <property type="entry name" value="PAC"/>
</dbReference>
<dbReference type="PANTHER" id="PTHR32089">
    <property type="entry name" value="METHYL-ACCEPTING CHEMOTAXIS PROTEIN MCPB"/>
    <property type="match status" value="1"/>
</dbReference>
<evidence type="ECO:0000256" key="5">
    <source>
        <dbReference type="SAM" id="Phobius"/>
    </source>
</evidence>
<keyword evidence="1 3" id="KW-0807">Transducer</keyword>
<evidence type="ECO:0000256" key="1">
    <source>
        <dbReference type="ARBA" id="ARBA00023224"/>
    </source>
</evidence>
<comment type="similarity">
    <text evidence="2">Belongs to the methyl-accepting chemotaxis (MCP) protein family.</text>
</comment>
<dbReference type="PROSITE" id="PS50113">
    <property type="entry name" value="PAC"/>
    <property type="match status" value="3"/>
</dbReference>
<feature type="domain" description="PAS" evidence="7">
    <location>
        <begin position="678"/>
        <end position="708"/>
    </location>
</feature>
<dbReference type="Pfam" id="PF00672">
    <property type="entry name" value="HAMP"/>
    <property type="match status" value="1"/>
</dbReference>
<dbReference type="InterPro" id="IPR000700">
    <property type="entry name" value="PAS-assoc_C"/>
</dbReference>
<feature type="domain" description="PAC" evidence="8">
    <location>
        <begin position="493"/>
        <end position="545"/>
    </location>
</feature>
<proteinExistence type="inferred from homology"/>
<dbReference type="Pfam" id="PF13426">
    <property type="entry name" value="PAS_9"/>
    <property type="match status" value="1"/>
</dbReference>
<evidence type="ECO:0000259" key="8">
    <source>
        <dbReference type="PROSITE" id="PS50113"/>
    </source>
</evidence>
<dbReference type="PROSITE" id="PS50112">
    <property type="entry name" value="PAS"/>
    <property type="match status" value="3"/>
</dbReference>
<dbReference type="NCBIfam" id="TIGR00229">
    <property type="entry name" value="sensory_box"/>
    <property type="match status" value="3"/>
</dbReference>
<dbReference type="PANTHER" id="PTHR32089:SF112">
    <property type="entry name" value="LYSOZYME-LIKE PROTEIN-RELATED"/>
    <property type="match status" value="1"/>
</dbReference>
<sequence>MRLKSKIVLPVCAIIALSGLAVLLAIVREAQNLKQSQLLTLASGARAIQDKIDRNLFERYGDVQAFALNSLFHRDLTTADGNERDALNAKLNDYVTTYGCYSLMVVTDPAGNVVAANNVDATGGSLDTASLIGRNLSRDTWFRDVSQGRYLTYNAPESLSGTAVGPAEKNALVAEIYGSAAPAWNIAYSAPIKDSSGKVYGYWHNLFDSATVEAIVLAEWSQFNARGLSSTELAVTARDGRILVDVDPAETGSLAARHDDVMSVNLVTVGDELATIAAKSTTEEGTAEAMSARMGIEQPGGYAKSVPVLGYAGTGFTTFVRAEGDQLFAVVNSLYRVVSVVAVLALLGAIAAVLFVVRPIIRSIEAAGAGVEALASGQLDYDLKDHGKDEVGDLARAFNKTCNDLRRTFKVKQINWDDLAAMKVRAEVTDVTSIVSEADLKGNILSCNDKLCEISQYSREELIGQPHNIFRHPDMPKAVFKEMWATIGKGKIFRGIVKNRKKDGTPYYVDAVVAPVMGENGKPEKYVGVRYDITEAEIERQNAKGILNAIDNAYAYIEFNPQGDILSANQNFLSTVGYTADEIVGKHHRIFVDPAFAASGDYSEMWKNLQNGESVSGVFKRITKDGRDVYIQAVYAPVKDEVGRVAKVVKIATDVTAAKVREINNDRQIEQANRNQAVIEFSADGTVISANENFLTTMGYAQNEIVGKHHSLFVEPSFVASPAYQQFWEDLRAGKFQTAEYKRIGKGGKVVWIQATYNPRFDVSGKVNRVVKFATDITARKAAEERLKDTMEKVGHNSQTLAAAAEELSATAQTMSSNSEETATQAGVASSAAEQVSNSVTMVATAAEQMSSTVKEIAKSAAEAARVGTAAVKVASDTNATVTKLGSSSIEIGEVIKVITSIAQQTNLLALNATIEAARAGEAGKGFAVVANEVKELAKQTAAATEDISAKIEAIQGDTDGAVGAIGEISKIIAQINDIQNTIASAVEEQSATTNEIARNAGEAARGASEITRNIGSVSQAAQSTSEGAANTLTASAELARLSAGLKAIVENNGASGVQVHDFRQAA</sequence>
<feature type="compositionally biased region" description="Polar residues" evidence="4">
    <location>
        <begin position="814"/>
        <end position="831"/>
    </location>
</feature>
<evidence type="ECO:0000259" key="9">
    <source>
        <dbReference type="PROSITE" id="PS50885"/>
    </source>
</evidence>
<dbReference type="SMART" id="SM00086">
    <property type="entry name" value="PAC"/>
    <property type="match status" value="3"/>
</dbReference>
<reference evidence="10 11" key="1">
    <citation type="submission" date="2023-12" db="EMBL/GenBank/DDBJ databases">
        <title>Description of an unclassified Opitutus bacterium of Verrucomicrobiota.</title>
        <authorList>
            <person name="Zhang D.-F."/>
        </authorList>
    </citation>
    <scope>NUCLEOTIDE SEQUENCE [LARGE SCALE GENOMIC DNA]</scope>
    <source>
        <strain evidence="10 11">WL0086</strain>
    </source>
</reference>
<keyword evidence="5" id="KW-0472">Membrane</keyword>
<feature type="transmembrane region" description="Helical" evidence="5">
    <location>
        <begin position="7"/>
        <end position="27"/>
    </location>
</feature>
<keyword evidence="5" id="KW-1133">Transmembrane helix</keyword>
<dbReference type="InterPro" id="IPR004089">
    <property type="entry name" value="MCPsignal_dom"/>
</dbReference>
<dbReference type="SMART" id="SM00304">
    <property type="entry name" value="HAMP"/>
    <property type="match status" value="1"/>
</dbReference>